<organism evidence="2">
    <name type="scientific">Dunaliella tertiolecta</name>
    <name type="common">Green alga</name>
    <dbReference type="NCBI Taxonomy" id="3047"/>
    <lineage>
        <taxon>Eukaryota</taxon>
        <taxon>Viridiplantae</taxon>
        <taxon>Chlorophyta</taxon>
        <taxon>core chlorophytes</taxon>
        <taxon>Chlorophyceae</taxon>
        <taxon>CS clade</taxon>
        <taxon>Chlamydomonadales</taxon>
        <taxon>Dunaliellaceae</taxon>
        <taxon>Dunaliella</taxon>
    </lineage>
</organism>
<evidence type="ECO:0000313" key="2">
    <source>
        <dbReference type="EMBL" id="CAE0487261.1"/>
    </source>
</evidence>
<name>A0A7S3QM98_DUNTE</name>
<feature type="region of interest" description="Disordered" evidence="1">
    <location>
        <begin position="44"/>
        <end position="72"/>
    </location>
</feature>
<dbReference type="AlphaFoldDB" id="A0A7S3QM98"/>
<accession>A0A7S3QM98</accession>
<feature type="compositionally biased region" description="Polar residues" evidence="1">
    <location>
        <begin position="329"/>
        <end position="339"/>
    </location>
</feature>
<gene>
    <name evidence="2" type="ORF">DTER00134_LOCUS2307</name>
</gene>
<reference evidence="2" key="1">
    <citation type="submission" date="2021-01" db="EMBL/GenBank/DDBJ databases">
        <authorList>
            <person name="Corre E."/>
            <person name="Pelletier E."/>
            <person name="Niang G."/>
            <person name="Scheremetjew M."/>
            <person name="Finn R."/>
            <person name="Kale V."/>
            <person name="Holt S."/>
            <person name="Cochrane G."/>
            <person name="Meng A."/>
            <person name="Brown T."/>
            <person name="Cohen L."/>
        </authorList>
    </citation>
    <scope>NUCLEOTIDE SEQUENCE</scope>
    <source>
        <strain evidence="2">CCMP1320</strain>
    </source>
</reference>
<protein>
    <submittedName>
        <fullName evidence="2">Uncharacterized protein</fullName>
    </submittedName>
</protein>
<sequence length="339" mass="37343">MLLANASQLGPRLQQPSHASQEGLLHLQNPVAVFKTVHAARSRESLARANRRPVHTQMAKKPDVVPASELPKPHPKALKALEKLRLQDANTRALLDRLGSVGFVVAGDNTELNWLIAQQLAKRISYFSVSTLRILSGLHKLDLKTTSREALVEKLGSEQKLIEEEAKILHGLRNEKRVVIATIADGATGQHSTYRDLWGAFIIHLDMVDGTAAPKPPSPARQVLQSNAEVKVEMKKGKGFSDTGITTEQQAKAAVDQFMINMVNFMNSNPNIVNKKREYVHYGCRGDWPEIKPPEWSPVLDALGREAPVVLERPPPPPSTSEPVPEQPANSQTIDVQPS</sequence>
<evidence type="ECO:0000256" key="1">
    <source>
        <dbReference type="SAM" id="MobiDB-lite"/>
    </source>
</evidence>
<dbReference type="EMBL" id="HBIP01004714">
    <property type="protein sequence ID" value="CAE0487261.1"/>
    <property type="molecule type" value="Transcribed_RNA"/>
</dbReference>
<proteinExistence type="predicted"/>
<feature type="region of interest" description="Disordered" evidence="1">
    <location>
        <begin position="307"/>
        <end position="339"/>
    </location>
</feature>